<dbReference type="Ensembl" id="ENSSAUT00010046407.1">
    <property type="protein sequence ID" value="ENSSAUP00010044113.1"/>
    <property type="gene ID" value="ENSSAUG00010018464.1"/>
</dbReference>
<feature type="compositionally biased region" description="Low complexity" evidence="5">
    <location>
        <begin position="431"/>
        <end position="442"/>
    </location>
</feature>
<evidence type="ECO:0000313" key="9">
    <source>
        <dbReference type="Ensembl" id="ENSSAUP00010044113.1"/>
    </source>
</evidence>
<proteinExistence type="inferred from homology"/>
<sequence>MWTLFILLSLGALHCSVSSAPPSPINVIFSSVNLRNTLQWVPGNGTPDDTHFTVQYAIYGDSVQDRKGRRAHWRAVWRCTETVRRWCDLSNETWDLDHGYFARVRAVSKRASSKWVMTQRFDPKWDTTFGPPLVSIEIENNTAVVTLKGPMRYQPNNHTPVVSMATLYPHMRYNLSIHNTHRGQMSHFPEVSGPFKYRLIDYNTQYCFSAKTKFLSMPVQCQSSAWHCITTPQDPVIDQLKRVVVGIVVPSAFICIMVVAGYLLHHYLAGKGQKSPLFLNQSSYNWPSLTWPPVTSIPDNPVIPIVSDTEWPKQQPPIAGPPPGYAPQRSETPQEPEGPLDDVSIAYAFVAVAPVNDRDWRHDDGEVGHEHQNGGSRDSYEGRVEDGDASGVYAPQKKSHHSQISAQTRSQTRAQMEMNTLTQARACSQVSSVPPTQSQTPSLSFQGEVDREKEDRKIPGLFINRTPQNGLFHIPLNVQTKEGGMEDEMNQNVRVRADGQSNGGVEEVSESEGVPLLSAYASQNNKVRSSSHVNQSNYLSDDYSVVRLATADETEKDEEEEEGEGTIFIDWDPNTRKLVLPDMAMDFTEVVESDGSTQGEKGRENRAGGEKVSAMKGELRLANVFVRQGSEEEAEAQRARERGEVDDIFTKWNLVISMDP</sequence>
<dbReference type="Pfam" id="PF09294">
    <property type="entry name" value="Interfer-bind"/>
    <property type="match status" value="1"/>
</dbReference>
<dbReference type="InterPro" id="IPR036116">
    <property type="entry name" value="FN3_sf"/>
</dbReference>
<feature type="domain" description="Interferon/interleukin receptor" evidence="8">
    <location>
        <begin position="127"/>
        <end position="232"/>
    </location>
</feature>
<dbReference type="InParanoid" id="A0A671WZA7"/>
<dbReference type="InterPro" id="IPR003961">
    <property type="entry name" value="FN3_dom"/>
</dbReference>
<feature type="compositionally biased region" description="Basic and acidic residues" evidence="5">
    <location>
        <begin position="360"/>
        <end position="386"/>
    </location>
</feature>
<name>A0A671WZA7_SPAAU</name>
<dbReference type="FunCoup" id="A0A671WZA7">
    <property type="interactions" value="338"/>
</dbReference>
<feature type="region of interest" description="Disordered" evidence="5">
    <location>
        <begin position="305"/>
        <end position="340"/>
    </location>
</feature>
<evidence type="ECO:0000256" key="3">
    <source>
        <dbReference type="ARBA" id="ARBA00023157"/>
    </source>
</evidence>
<dbReference type="Pfam" id="PF01108">
    <property type="entry name" value="Tissue_fac"/>
    <property type="match status" value="1"/>
</dbReference>
<dbReference type="GeneTree" id="ENSGT00940000157314"/>
<feature type="region of interest" description="Disordered" evidence="5">
    <location>
        <begin position="360"/>
        <end position="409"/>
    </location>
</feature>
<dbReference type="AlphaFoldDB" id="A0A671WZA7"/>
<dbReference type="OrthoDB" id="9909056at2759"/>
<dbReference type="InterPro" id="IPR013783">
    <property type="entry name" value="Ig-like_fold"/>
</dbReference>
<keyword evidence="4" id="KW-0675">Receptor</keyword>
<evidence type="ECO:0000256" key="2">
    <source>
        <dbReference type="ARBA" id="ARBA00022729"/>
    </source>
</evidence>
<gene>
    <name evidence="9" type="primary">il20ra</name>
</gene>
<organism evidence="9 10">
    <name type="scientific">Sparus aurata</name>
    <name type="common">Gilthead sea bream</name>
    <dbReference type="NCBI Taxonomy" id="8175"/>
    <lineage>
        <taxon>Eukaryota</taxon>
        <taxon>Metazoa</taxon>
        <taxon>Chordata</taxon>
        <taxon>Craniata</taxon>
        <taxon>Vertebrata</taxon>
        <taxon>Euteleostomi</taxon>
        <taxon>Actinopterygii</taxon>
        <taxon>Neopterygii</taxon>
        <taxon>Teleostei</taxon>
        <taxon>Neoteleostei</taxon>
        <taxon>Acanthomorphata</taxon>
        <taxon>Eupercaria</taxon>
        <taxon>Spariformes</taxon>
        <taxon>Sparidae</taxon>
        <taxon>Sparus</taxon>
    </lineage>
</organism>
<evidence type="ECO:0000256" key="5">
    <source>
        <dbReference type="SAM" id="MobiDB-lite"/>
    </source>
</evidence>
<dbReference type="InterPro" id="IPR015373">
    <property type="entry name" value="Interferon/interleukin_rcp_dom"/>
</dbReference>
<feature type="chain" id="PRO_5025472281" evidence="6">
    <location>
        <begin position="20"/>
        <end position="660"/>
    </location>
</feature>
<feature type="region of interest" description="Disordered" evidence="5">
    <location>
        <begin position="592"/>
        <end position="613"/>
    </location>
</feature>
<dbReference type="FunFam" id="2.60.40.10:FF:000348">
    <property type="entry name" value="Interleukin 20 receptor subunit alpha"/>
    <property type="match status" value="1"/>
</dbReference>
<reference evidence="9" key="2">
    <citation type="submission" date="2025-08" db="UniProtKB">
        <authorList>
            <consortium name="Ensembl"/>
        </authorList>
    </citation>
    <scope>IDENTIFICATION</scope>
</reference>
<dbReference type="PANTHER" id="PTHR20859:SF86">
    <property type="entry name" value="INTERLEUKIN-20 RECEPTOR SUBUNIT ALPHA"/>
    <property type="match status" value="1"/>
</dbReference>
<dbReference type="InterPro" id="IPR050650">
    <property type="entry name" value="Type-II_Cytokine-TF_Rcpt"/>
</dbReference>
<dbReference type="GO" id="GO:0005886">
    <property type="term" value="C:plasma membrane"/>
    <property type="evidence" value="ECO:0007669"/>
    <property type="project" value="TreeGrafter"/>
</dbReference>
<evidence type="ECO:0000256" key="6">
    <source>
        <dbReference type="SAM" id="SignalP"/>
    </source>
</evidence>
<dbReference type="Proteomes" id="UP000472265">
    <property type="component" value="Chromosome 22"/>
</dbReference>
<feature type="signal peptide" evidence="6">
    <location>
        <begin position="1"/>
        <end position="19"/>
    </location>
</feature>
<evidence type="ECO:0000259" key="8">
    <source>
        <dbReference type="Pfam" id="PF09294"/>
    </source>
</evidence>
<evidence type="ECO:0000313" key="10">
    <source>
        <dbReference type="Proteomes" id="UP000472265"/>
    </source>
</evidence>
<evidence type="ECO:0000256" key="4">
    <source>
        <dbReference type="ARBA" id="ARBA00023170"/>
    </source>
</evidence>
<dbReference type="Gene3D" id="2.60.40.10">
    <property type="entry name" value="Immunoglobulins"/>
    <property type="match status" value="2"/>
</dbReference>
<keyword evidence="2 6" id="KW-0732">Signal</keyword>
<dbReference type="PANTHER" id="PTHR20859">
    <property type="entry name" value="INTERFERON/INTERLEUKIN RECEPTOR"/>
    <property type="match status" value="1"/>
</dbReference>
<dbReference type="GO" id="GO:0004896">
    <property type="term" value="F:cytokine receptor activity"/>
    <property type="evidence" value="ECO:0007669"/>
    <property type="project" value="TreeGrafter"/>
</dbReference>
<reference evidence="9" key="1">
    <citation type="submission" date="2021-04" db="EMBL/GenBank/DDBJ databases">
        <authorList>
            <consortium name="Wellcome Sanger Institute Data Sharing"/>
        </authorList>
    </citation>
    <scope>NUCLEOTIDE SEQUENCE [LARGE SCALE GENOMIC DNA]</scope>
</reference>
<feature type="region of interest" description="Disordered" evidence="5">
    <location>
        <begin position="431"/>
        <end position="453"/>
    </location>
</feature>
<feature type="compositionally biased region" description="Basic and acidic residues" evidence="5">
    <location>
        <begin position="600"/>
        <end position="609"/>
    </location>
</feature>
<dbReference type="SUPFAM" id="SSF49265">
    <property type="entry name" value="Fibronectin type III"/>
    <property type="match status" value="2"/>
</dbReference>
<feature type="domain" description="Fibronectin type-III" evidence="7">
    <location>
        <begin position="4"/>
        <end position="115"/>
    </location>
</feature>
<evidence type="ECO:0000259" key="7">
    <source>
        <dbReference type="Pfam" id="PF01108"/>
    </source>
</evidence>
<reference evidence="9" key="3">
    <citation type="submission" date="2025-09" db="UniProtKB">
        <authorList>
            <consortium name="Ensembl"/>
        </authorList>
    </citation>
    <scope>IDENTIFICATION</scope>
</reference>
<feature type="compositionally biased region" description="Pro residues" evidence="5">
    <location>
        <begin position="314"/>
        <end position="325"/>
    </location>
</feature>
<dbReference type="OMA" id="DYNTEYC"/>
<evidence type="ECO:0000256" key="1">
    <source>
        <dbReference type="ARBA" id="ARBA00005399"/>
    </source>
</evidence>
<protein>
    <submittedName>
        <fullName evidence="9">Uncharacterized LOC115573935</fullName>
    </submittedName>
</protein>
<accession>A0A671WZA7</accession>
<comment type="similarity">
    <text evidence="1">Belongs to the type II cytokine receptor family.</text>
</comment>
<keyword evidence="3" id="KW-1015">Disulfide bond</keyword>
<keyword evidence="10" id="KW-1185">Reference proteome</keyword>